<evidence type="ECO:0000313" key="2">
    <source>
        <dbReference type="Proteomes" id="UP001280156"/>
    </source>
</evidence>
<evidence type="ECO:0000313" key="1">
    <source>
        <dbReference type="EMBL" id="MDX8485410.1"/>
    </source>
</evidence>
<sequence length="65" mass="7060">MLVISRCFIGFLLGELGPFTEKTPPEKHCSEIVAPGAGDVRENNGVRFLQEQGLPAGVTDNAYRL</sequence>
<reference evidence="1 2" key="1">
    <citation type="submission" date="2023-08" db="EMBL/GenBank/DDBJ databases">
        <title>Implementing the SeqCode for naming new Mesorhizobium species isolated from Vachellia karroo root nodules.</title>
        <authorList>
            <person name="Van Lill M."/>
        </authorList>
    </citation>
    <scope>NUCLEOTIDE SEQUENCE [LARGE SCALE GENOMIC DNA]</scope>
    <source>
        <strain evidence="1 2">VK2B</strain>
    </source>
</reference>
<keyword evidence="2" id="KW-1185">Reference proteome</keyword>
<comment type="caution">
    <text evidence="1">The sequence shown here is derived from an EMBL/GenBank/DDBJ whole genome shotgun (WGS) entry which is preliminary data.</text>
</comment>
<organism evidence="1 2">
    <name type="scientific">Mesorhizobium humile</name>
    <dbReference type="NCBI Taxonomy" id="3072313"/>
    <lineage>
        <taxon>Bacteria</taxon>
        <taxon>Pseudomonadati</taxon>
        <taxon>Pseudomonadota</taxon>
        <taxon>Alphaproteobacteria</taxon>
        <taxon>Hyphomicrobiales</taxon>
        <taxon>Phyllobacteriaceae</taxon>
        <taxon>Mesorhizobium</taxon>
    </lineage>
</organism>
<dbReference type="RefSeq" id="WP_320296052.1">
    <property type="nucleotide sequence ID" value="NZ_JAVIIU010000006.1"/>
</dbReference>
<dbReference type="EMBL" id="JAVIIV010000004">
    <property type="protein sequence ID" value="MDX8485410.1"/>
    <property type="molecule type" value="Genomic_DNA"/>
</dbReference>
<accession>A0ABU4YEQ4</accession>
<gene>
    <name evidence="1" type="ORF">RFM52_09410</name>
</gene>
<protein>
    <submittedName>
        <fullName evidence="1">Uncharacterized protein</fullName>
    </submittedName>
</protein>
<name>A0ABU4YEQ4_9HYPH</name>
<proteinExistence type="predicted"/>
<dbReference type="Proteomes" id="UP001280156">
    <property type="component" value="Unassembled WGS sequence"/>
</dbReference>